<keyword evidence="5" id="KW-1185">Reference proteome</keyword>
<evidence type="ECO:0000256" key="1">
    <source>
        <dbReference type="SAM" id="MobiDB-lite"/>
    </source>
</evidence>
<dbReference type="Proteomes" id="UP000593567">
    <property type="component" value="Unassembled WGS sequence"/>
</dbReference>
<feature type="region of interest" description="Disordered" evidence="1">
    <location>
        <begin position="189"/>
        <end position="214"/>
    </location>
</feature>
<accession>A0A7J7JPE6</accession>
<dbReference type="InterPro" id="IPR057534">
    <property type="entry name" value="MXRA7_helical"/>
</dbReference>
<keyword evidence="2" id="KW-0472">Membrane</keyword>
<name>A0A7J7JPE6_BUGNE</name>
<feature type="transmembrane region" description="Helical" evidence="2">
    <location>
        <begin position="6"/>
        <end position="26"/>
    </location>
</feature>
<organism evidence="4 5">
    <name type="scientific">Bugula neritina</name>
    <name type="common">Brown bryozoan</name>
    <name type="synonym">Sertularia neritina</name>
    <dbReference type="NCBI Taxonomy" id="10212"/>
    <lineage>
        <taxon>Eukaryota</taxon>
        <taxon>Metazoa</taxon>
        <taxon>Spiralia</taxon>
        <taxon>Lophotrochozoa</taxon>
        <taxon>Bryozoa</taxon>
        <taxon>Gymnolaemata</taxon>
        <taxon>Cheilostomatida</taxon>
        <taxon>Flustrina</taxon>
        <taxon>Buguloidea</taxon>
        <taxon>Bugulidae</taxon>
        <taxon>Bugula</taxon>
    </lineage>
</organism>
<keyword evidence="2" id="KW-1133">Transmembrane helix</keyword>
<reference evidence="4" key="1">
    <citation type="submission" date="2020-06" db="EMBL/GenBank/DDBJ databases">
        <title>Draft genome of Bugula neritina, a colonial animal packing powerful symbionts and potential medicines.</title>
        <authorList>
            <person name="Rayko M."/>
        </authorList>
    </citation>
    <scope>NUCLEOTIDE SEQUENCE [LARGE SCALE GENOMIC DNA]</scope>
    <source>
        <strain evidence="4">Kwan_BN1</strain>
    </source>
</reference>
<dbReference type="EMBL" id="VXIV02001977">
    <property type="protein sequence ID" value="KAF6028190.1"/>
    <property type="molecule type" value="Genomic_DNA"/>
</dbReference>
<evidence type="ECO:0000256" key="2">
    <source>
        <dbReference type="SAM" id="Phobius"/>
    </source>
</evidence>
<dbReference type="AlphaFoldDB" id="A0A7J7JPE6"/>
<feature type="domain" description="Matrix-remodeling-associated protein 7 helical" evidence="3">
    <location>
        <begin position="226"/>
        <end position="278"/>
    </location>
</feature>
<evidence type="ECO:0000259" key="3">
    <source>
        <dbReference type="Pfam" id="PF25473"/>
    </source>
</evidence>
<comment type="caution">
    <text evidence="4">The sequence shown here is derived from an EMBL/GenBank/DDBJ whole genome shotgun (WGS) entry which is preliminary data.</text>
</comment>
<gene>
    <name evidence="4" type="ORF">EB796_013492</name>
</gene>
<evidence type="ECO:0000313" key="5">
    <source>
        <dbReference type="Proteomes" id="UP000593567"/>
    </source>
</evidence>
<protein>
    <recommendedName>
        <fullName evidence="3">Matrix-remodeling-associated protein 7 helical domain-containing protein</fullName>
    </recommendedName>
</protein>
<dbReference type="Pfam" id="PF25473">
    <property type="entry name" value="MXRA7_helical"/>
    <property type="match status" value="1"/>
</dbReference>
<evidence type="ECO:0000313" key="4">
    <source>
        <dbReference type="EMBL" id="KAF6028190.1"/>
    </source>
</evidence>
<keyword evidence="2" id="KW-0812">Transmembrane</keyword>
<sequence length="279" mass="30751">MEGLELLAAVLVGVLAGAMLTALWFYKISAQTADSACHESSAEECTKQYQADITNTCKEKENLVNSSESKTSLTTKEKFYLFLEKGFCGELESGVESLVLKSKGDILQNSPLENVSQLFCPFGGKESACVWSDGDDTAVETETPTLGEHGIQNSKLCISEGNTRYANDSTQNTNKECPYQFAFENGADSEDEADVPSNHRRTGRCPLDRHDKPVSLNNLHTTDHMQEKTSLAAIHEKLSADELQEEIRVRKEQIAAIAQLLAAQEDDCSTIQPQLKLYM</sequence>
<proteinExistence type="predicted"/>